<organism evidence="1 2">
    <name type="scientific">Armillaria novae-zelandiae</name>
    <dbReference type="NCBI Taxonomy" id="153914"/>
    <lineage>
        <taxon>Eukaryota</taxon>
        <taxon>Fungi</taxon>
        <taxon>Dikarya</taxon>
        <taxon>Basidiomycota</taxon>
        <taxon>Agaricomycotina</taxon>
        <taxon>Agaricomycetes</taxon>
        <taxon>Agaricomycetidae</taxon>
        <taxon>Agaricales</taxon>
        <taxon>Marasmiineae</taxon>
        <taxon>Physalacriaceae</taxon>
        <taxon>Armillaria</taxon>
    </lineage>
</organism>
<sequence>MTVRKPHVAMSSDQMLVHPRFFHLNAHLLIISNGRKKGGMLFYYLTVLLNRSVQETDRPPIITTADAPFHDPTDSVDLIIRTADNVASSSLVVCYCCILHRRSSATFYKATVEELSTTFRVILLLCYPNDQPGSIKTTEDVSVIGDALERYCMDYTIERFERIMSTSALIRDQVLQLFVLGIRKGERNLGKAAAKNTLFVPLNKEESEGRTFDYIREVLQKLCETPRPEITLNEKVISRAVMSSRVQCQIDHWKDIAESEIQVFAKLLSEEIDRRSSEATLDVK</sequence>
<dbReference type="AlphaFoldDB" id="A0AA39P8W0"/>
<name>A0AA39P8W0_9AGAR</name>
<comment type="caution">
    <text evidence="1">The sequence shown here is derived from an EMBL/GenBank/DDBJ whole genome shotgun (WGS) entry which is preliminary data.</text>
</comment>
<keyword evidence="2" id="KW-1185">Reference proteome</keyword>
<evidence type="ECO:0000313" key="2">
    <source>
        <dbReference type="Proteomes" id="UP001175227"/>
    </source>
</evidence>
<dbReference type="EMBL" id="JAUEPR010000011">
    <property type="protein sequence ID" value="KAK0479755.1"/>
    <property type="molecule type" value="Genomic_DNA"/>
</dbReference>
<dbReference type="Proteomes" id="UP001175227">
    <property type="component" value="Unassembled WGS sequence"/>
</dbReference>
<proteinExistence type="predicted"/>
<protein>
    <submittedName>
        <fullName evidence="1">Uncharacterized protein</fullName>
    </submittedName>
</protein>
<reference evidence="1" key="1">
    <citation type="submission" date="2023-06" db="EMBL/GenBank/DDBJ databases">
        <authorList>
            <consortium name="Lawrence Berkeley National Laboratory"/>
            <person name="Ahrendt S."/>
            <person name="Sahu N."/>
            <person name="Indic B."/>
            <person name="Wong-Bajracharya J."/>
            <person name="Merenyi Z."/>
            <person name="Ke H.-M."/>
            <person name="Monk M."/>
            <person name="Kocsube S."/>
            <person name="Drula E."/>
            <person name="Lipzen A."/>
            <person name="Balint B."/>
            <person name="Henrissat B."/>
            <person name="Andreopoulos B."/>
            <person name="Martin F.M."/>
            <person name="Harder C.B."/>
            <person name="Rigling D."/>
            <person name="Ford K.L."/>
            <person name="Foster G.D."/>
            <person name="Pangilinan J."/>
            <person name="Papanicolaou A."/>
            <person name="Barry K."/>
            <person name="LaButti K."/>
            <person name="Viragh M."/>
            <person name="Koriabine M."/>
            <person name="Yan M."/>
            <person name="Riley R."/>
            <person name="Champramary S."/>
            <person name="Plett K.L."/>
            <person name="Tsai I.J."/>
            <person name="Slot J."/>
            <person name="Sipos G."/>
            <person name="Plett J."/>
            <person name="Nagy L.G."/>
            <person name="Grigoriev I.V."/>
        </authorList>
    </citation>
    <scope>NUCLEOTIDE SEQUENCE</scope>
    <source>
        <strain evidence="1">ICMP 16352</strain>
    </source>
</reference>
<accession>A0AA39P8W0</accession>
<evidence type="ECO:0000313" key="1">
    <source>
        <dbReference type="EMBL" id="KAK0479755.1"/>
    </source>
</evidence>
<gene>
    <name evidence="1" type="ORF">IW261DRAFT_1419816</name>
</gene>